<feature type="non-terminal residue" evidence="1">
    <location>
        <position position="43"/>
    </location>
</feature>
<dbReference type="InterPro" id="IPR036520">
    <property type="entry name" value="UPF0759_sf"/>
</dbReference>
<gene>
    <name evidence="1" type="ORF">S01H1_78710</name>
</gene>
<name>X0YL22_9ZZZZ</name>
<evidence type="ECO:0000313" key="1">
    <source>
        <dbReference type="EMBL" id="GAG47717.1"/>
    </source>
</evidence>
<protein>
    <recommendedName>
        <fullName evidence="2">DUF72 domain-containing protein</fullName>
    </recommendedName>
</protein>
<dbReference type="EMBL" id="BARS01052994">
    <property type="protein sequence ID" value="GAG47717.1"/>
    <property type="molecule type" value="Genomic_DNA"/>
</dbReference>
<sequence length="43" mass="4940">MTARILVGTCSWTDRTLIESGAFYPREVTTPAERLRFYAQSFP</sequence>
<dbReference type="AlphaFoldDB" id="X0YL22"/>
<proteinExistence type="predicted"/>
<comment type="caution">
    <text evidence="1">The sequence shown here is derived from an EMBL/GenBank/DDBJ whole genome shotgun (WGS) entry which is preliminary data.</text>
</comment>
<dbReference type="SUPFAM" id="SSF117396">
    <property type="entry name" value="TM1631-like"/>
    <property type="match status" value="1"/>
</dbReference>
<evidence type="ECO:0008006" key="2">
    <source>
        <dbReference type="Google" id="ProtNLM"/>
    </source>
</evidence>
<organism evidence="1">
    <name type="scientific">marine sediment metagenome</name>
    <dbReference type="NCBI Taxonomy" id="412755"/>
    <lineage>
        <taxon>unclassified sequences</taxon>
        <taxon>metagenomes</taxon>
        <taxon>ecological metagenomes</taxon>
    </lineage>
</organism>
<accession>X0YL22</accession>
<dbReference type="Gene3D" id="3.20.20.410">
    <property type="entry name" value="Protein of unknown function UPF0759"/>
    <property type="match status" value="1"/>
</dbReference>
<reference evidence="1" key="1">
    <citation type="journal article" date="2014" name="Front. Microbiol.">
        <title>High frequency of phylogenetically diverse reductive dehalogenase-homologous genes in deep subseafloor sedimentary metagenomes.</title>
        <authorList>
            <person name="Kawai M."/>
            <person name="Futagami T."/>
            <person name="Toyoda A."/>
            <person name="Takaki Y."/>
            <person name="Nishi S."/>
            <person name="Hori S."/>
            <person name="Arai W."/>
            <person name="Tsubouchi T."/>
            <person name="Morono Y."/>
            <person name="Uchiyama I."/>
            <person name="Ito T."/>
            <person name="Fujiyama A."/>
            <person name="Inagaki F."/>
            <person name="Takami H."/>
        </authorList>
    </citation>
    <scope>NUCLEOTIDE SEQUENCE</scope>
    <source>
        <strain evidence="1">Expedition CK06-06</strain>
    </source>
</reference>